<dbReference type="GO" id="GO:0005737">
    <property type="term" value="C:cytoplasm"/>
    <property type="evidence" value="ECO:0007669"/>
    <property type="project" value="UniProtKB-SubCell"/>
</dbReference>
<evidence type="ECO:0000256" key="3">
    <source>
        <dbReference type="ARBA" id="ARBA00018111"/>
    </source>
</evidence>
<comment type="caution">
    <text evidence="7">The sequence shown here is derived from an EMBL/GenBank/DDBJ whole genome shotgun (WGS) entry which is preliminary data.</text>
</comment>
<dbReference type="EMBL" id="BMHV01000016">
    <property type="protein sequence ID" value="GGF68180.1"/>
    <property type="molecule type" value="Genomic_DNA"/>
</dbReference>
<protein>
    <recommendedName>
        <fullName evidence="3 5">Regulatory protein RecX</fullName>
    </recommendedName>
</protein>
<comment type="similarity">
    <text evidence="2 5">Belongs to the RecX family.</text>
</comment>
<keyword evidence="4 5" id="KW-0963">Cytoplasm</keyword>
<reference evidence="7" key="1">
    <citation type="journal article" date="2014" name="Int. J. Syst. Evol. Microbiol.">
        <title>Complete genome sequence of Corynebacterium casei LMG S-19264T (=DSM 44701T), isolated from a smear-ripened cheese.</title>
        <authorList>
            <consortium name="US DOE Joint Genome Institute (JGI-PGF)"/>
            <person name="Walter F."/>
            <person name="Albersmeier A."/>
            <person name="Kalinowski J."/>
            <person name="Ruckert C."/>
        </authorList>
    </citation>
    <scope>NUCLEOTIDE SEQUENCE</scope>
    <source>
        <strain evidence="7">CGMCC 1.15254</strain>
    </source>
</reference>
<dbReference type="HAMAP" id="MF_01114">
    <property type="entry name" value="RecX"/>
    <property type="match status" value="1"/>
</dbReference>
<dbReference type="InterPro" id="IPR003783">
    <property type="entry name" value="Regulatory_RecX"/>
</dbReference>
<reference evidence="7" key="2">
    <citation type="submission" date="2020-09" db="EMBL/GenBank/DDBJ databases">
        <authorList>
            <person name="Sun Q."/>
            <person name="Zhou Y."/>
        </authorList>
    </citation>
    <scope>NUCLEOTIDE SEQUENCE</scope>
    <source>
        <strain evidence="7">CGMCC 1.15254</strain>
    </source>
</reference>
<dbReference type="InterPro" id="IPR053924">
    <property type="entry name" value="RecX_HTH_2nd"/>
</dbReference>
<evidence type="ECO:0000259" key="6">
    <source>
        <dbReference type="Pfam" id="PF02631"/>
    </source>
</evidence>
<evidence type="ECO:0000256" key="1">
    <source>
        <dbReference type="ARBA" id="ARBA00004496"/>
    </source>
</evidence>
<organism evidence="7 8">
    <name type="scientific">Terasakiella brassicae</name>
    <dbReference type="NCBI Taxonomy" id="1634917"/>
    <lineage>
        <taxon>Bacteria</taxon>
        <taxon>Pseudomonadati</taxon>
        <taxon>Pseudomonadota</taxon>
        <taxon>Alphaproteobacteria</taxon>
        <taxon>Rhodospirillales</taxon>
        <taxon>Terasakiellaceae</taxon>
        <taxon>Terasakiella</taxon>
    </lineage>
</organism>
<evidence type="ECO:0000256" key="4">
    <source>
        <dbReference type="ARBA" id="ARBA00022490"/>
    </source>
</evidence>
<sequence length="184" mass="21243">MSQDKKIPRPLTKESLRHKALRYIDRFATSRENLRNVLMRHVQTSNYYHETSIQDGVDWIEDLLNKLEAASFINDARYAEGRAGALHRKGTSQRVIRMKLMEKGLSEDHIAQALTALKEETQSENLERDAALALAKRRKLGPYRLPEKREAYKEKDLAAMARAGFSYDLARDIIEAESVEDLER</sequence>
<gene>
    <name evidence="5" type="primary">recX</name>
    <name evidence="7" type="ORF">GCM10011332_22960</name>
</gene>
<comment type="function">
    <text evidence="5">Modulates RecA activity.</text>
</comment>
<evidence type="ECO:0000313" key="8">
    <source>
        <dbReference type="Proteomes" id="UP000632498"/>
    </source>
</evidence>
<dbReference type="Pfam" id="PF02631">
    <property type="entry name" value="RecX_HTH2"/>
    <property type="match status" value="1"/>
</dbReference>
<dbReference type="AlphaFoldDB" id="A0A917FCJ9"/>
<dbReference type="InterPro" id="IPR036388">
    <property type="entry name" value="WH-like_DNA-bd_sf"/>
</dbReference>
<dbReference type="PANTHER" id="PTHR33602">
    <property type="entry name" value="REGULATORY PROTEIN RECX FAMILY PROTEIN"/>
    <property type="match status" value="1"/>
</dbReference>
<dbReference type="PANTHER" id="PTHR33602:SF1">
    <property type="entry name" value="REGULATORY PROTEIN RECX FAMILY PROTEIN"/>
    <property type="match status" value="1"/>
</dbReference>
<keyword evidence="8" id="KW-1185">Reference proteome</keyword>
<dbReference type="Gene3D" id="1.10.10.10">
    <property type="entry name" value="Winged helix-like DNA-binding domain superfamily/Winged helix DNA-binding domain"/>
    <property type="match status" value="1"/>
</dbReference>
<dbReference type="RefSeq" id="WP_188665184.1">
    <property type="nucleotide sequence ID" value="NZ_BMHV01000016.1"/>
</dbReference>
<evidence type="ECO:0000256" key="2">
    <source>
        <dbReference type="ARBA" id="ARBA00009695"/>
    </source>
</evidence>
<dbReference type="GO" id="GO:0006282">
    <property type="term" value="P:regulation of DNA repair"/>
    <property type="evidence" value="ECO:0007669"/>
    <property type="project" value="UniProtKB-UniRule"/>
</dbReference>
<evidence type="ECO:0000256" key="5">
    <source>
        <dbReference type="HAMAP-Rule" id="MF_01114"/>
    </source>
</evidence>
<feature type="domain" description="RecX second three-helical" evidence="6">
    <location>
        <begin position="74"/>
        <end position="114"/>
    </location>
</feature>
<comment type="subcellular location">
    <subcellularLocation>
        <location evidence="1 5">Cytoplasm</location>
    </subcellularLocation>
</comment>
<proteinExistence type="inferred from homology"/>
<name>A0A917FCJ9_9PROT</name>
<dbReference type="Proteomes" id="UP000632498">
    <property type="component" value="Unassembled WGS sequence"/>
</dbReference>
<accession>A0A917FCJ9</accession>
<evidence type="ECO:0000313" key="7">
    <source>
        <dbReference type="EMBL" id="GGF68180.1"/>
    </source>
</evidence>